<accession>A0A2H0KBZ5</accession>
<dbReference type="GO" id="GO:0005737">
    <property type="term" value="C:cytoplasm"/>
    <property type="evidence" value="ECO:0007669"/>
    <property type="project" value="UniProtKB-SubCell"/>
</dbReference>
<dbReference type="InterPro" id="IPR036611">
    <property type="entry name" value="Trigger_fac_ribosome-bd_sf"/>
</dbReference>
<evidence type="ECO:0000259" key="10">
    <source>
        <dbReference type="Pfam" id="PF05697"/>
    </source>
</evidence>
<dbReference type="Gene3D" id="1.10.3120.10">
    <property type="entry name" value="Trigger factor, C-terminal domain"/>
    <property type="match status" value="1"/>
</dbReference>
<keyword evidence="6" id="KW-0697">Rotamase</keyword>
<gene>
    <name evidence="12" type="ORF">COV91_02425</name>
</gene>
<dbReference type="GO" id="GO:0043335">
    <property type="term" value="P:protein unfolding"/>
    <property type="evidence" value="ECO:0007669"/>
    <property type="project" value="TreeGrafter"/>
</dbReference>
<dbReference type="Proteomes" id="UP000229342">
    <property type="component" value="Unassembled WGS sequence"/>
</dbReference>
<comment type="subcellular location">
    <subcellularLocation>
        <location evidence="2">Cytoplasm</location>
    </subcellularLocation>
</comment>
<evidence type="ECO:0000256" key="8">
    <source>
        <dbReference type="ARBA" id="ARBA00023235"/>
    </source>
</evidence>
<proteinExistence type="inferred from homology"/>
<evidence type="ECO:0000313" key="13">
    <source>
        <dbReference type="Proteomes" id="UP000229342"/>
    </source>
</evidence>
<name>A0A2H0KBZ5_9BACT</name>
<evidence type="ECO:0000256" key="2">
    <source>
        <dbReference type="ARBA" id="ARBA00004496"/>
    </source>
</evidence>
<dbReference type="InterPro" id="IPR005215">
    <property type="entry name" value="Trig_fac"/>
</dbReference>
<organism evidence="12 13">
    <name type="scientific">Candidatus Taylorbacteria bacterium CG11_big_fil_rev_8_21_14_0_20_46_11</name>
    <dbReference type="NCBI Taxonomy" id="1975025"/>
    <lineage>
        <taxon>Bacteria</taxon>
        <taxon>Candidatus Tayloriibacteriota</taxon>
    </lineage>
</organism>
<dbReference type="PANTHER" id="PTHR30560">
    <property type="entry name" value="TRIGGER FACTOR CHAPERONE AND PEPTIDYL-PROLYL CIS/TRANS ISOMERASE"/>
    <property type="match status" value="1"/>
</dbReference>
<dbReference type="GO" id="GO:0043022">
    <property type="term" value="F:ribosome binding"/>
    <property type="evidence" value="ECO:0007669"/>
    <property type="project" value="TreeGrafter"/>
</dbReference>
<evidence type="ECO:0000256" key="5">
    <source>
        <dbReference type="ARBA" id="ARBA00016902"/>
    </source>
</evidence>
<evidence type="ECO:0000256" key="1">
    <source>
        <dbReference type="ARBA" id="ARBA00000971"/>
    </source>
</evidence>
<feature type="domain" description="Trigger factor ribosome-binding bacterial" evidence="10">
    <location>
        <begin position="6"/>
        <end position="153"/>
    </location>
</feature>
<evidence type="ECO:0000313" key="12">
    <source>
        <dbReference type="EMBL" id="PIQ68782.1"/>
    </source>
</evidence>
<evidence type="ECO:0000256" key="4">
    <source>
        <dbReference type="ARBA" id="ARBA00013194"/>
    </source>
</evidence>
<evidence type="ECO:0000256" key="3">
    <source>
        <dbReference type="ARBA" id="ARBA00005464"/>
    </source>
</evidence>
<comment type="similarity">
    <text evidence="3">Belongs to the FKBP-type PPIase family. Tig subfamily.</text>
</comment>
<feature type="domain" description="Trigger factor C-terminal" evidence="11">
    <location>
        <begin position="181"/>
        <end position="330"/>
    </location>
</feature>
<sequence>MSYTIKEQKVLPGSQMEFTIEISAEVITKESKHVLEEAVRDAEMPGFRKGKVPADVVRKRIGELALFEDAATHALSETLADIFKKESLDVIGRPEVTTTTLAPENPAEFKVKVSLFPRLTLPDYKEIAVRSNKKPEESVEVTDKEIDTVLAQITKEYEKAHDKKDFVVTDDNVKELGDFASVADLRTKAVEGMTGHKKSQAVEKRRAELLDAIVKATKGDIPEVLIENELIRLEGEFKTQIERMGATFETYLKEIKRDRGDVLKEWRPDAEKRARLHLALAEIARAEKIVAEESTVEAEVKHILEHYKEARKENVRAFVENNLLNQKTIEFLENL</sequence>
<dbReference type="AlphaFoldDB" id="A0A2H0KBZ5"/>
<evidence type="ECO:0000256" key="7">
    <source>
        <dbReference type="ARBA" id="ARBA00023186"/>
    </source>
</evidence>
<dbReference type="InterPro" id="IPR008880">
    <property type="entry name" value="Trigger_fac_C"/>
</dbReference>
<protein>
    <recommendedName>
        <fullName evidence="5">Trigger factor</fullName>
        <ecNumber evidence="4">5.2.1.8</ecNumber>
    </recommendedName>
    <alternativeName>
        <fullName evidence="9">PPIase</fullName>
    </alternativeName>
</protein>
<reference evidence="12 13" key="1">
    <citation type="submission" date="2017-09" db="EMBL/GenBank/DDBJ databases">
        <title>Depth-based differentiation of microbial function through sediment-hosted aquifers and enrichment of novel symbionts in the deep terrestrial subsurface.</title>
        <authorList>
            <person name="Probst A.J."/>
            <person name="Ladd B."/>
            <person name="Jarett J.K."/>
            <person name="Geller-Mcgrath D.E."/>
            <person name="Sieber C.M."/>
            <person name="Emerson J.B."/>
            <person name="Anantharaman K."/>
            <person name="Thomas B.C."/>
            <person name="Malmstrom R."/>
            <person name="Stieglmeier M."/>
            <person name="Klingl A."/>
            <person name="Woyke T."/>
            <person name="Ryan C.M."/>
            <person name="Banfield J.F."/>
        </authorList>
    </citation>
    <scope>NUCLEOTIDE SEQUENCE [LARGE SCALE GENOMIC DNA]</scope>
    <source>
        <strain evidence="12">CG11_big_fil_rev_8_21_14_0_20_46_11</strain>
    </source>
</reference>
<dbReference type="EMBL" id="PCVG01000029">
    <property type="protein sequence ID" value="PIQ68782.1"/>
    <property type="molecule type" value="Genomic_DNA"/>
</dbReference>
<dbReference type="PANTHER" id="PTHR30560:SF3">
    <property type="entry name" value="TRIGGER FACTOR-LIKE PROTEIN TIG, CHLOROPLASTIC"/>
    <property type="match status" value="1"/>
</dbReference>
<dbReference type="GO" id="GO:0051083">
    <property type="term" value="P:'de novo' cotranslational protein folding"/>
    <property type="evidence" value="ECO:0007669"/>
    <property type="project" value="TreeGrafter"/>
</dbReference>
<keyword evidence="8" id="KW-0413">Isomerase</keyword>
<dbReference type="InterPro" id="IPR027304">
    <property type="entry name" value="Trigger_fact/SurA_dom_sf"/>
</dbReference>
<dbReference type="Gene3D" id="3.30.70.1050">
    <property type="entry name" value="Trigger factor ribosome-binding domain"/>
    <property type="match status" value="1"/>
</dbReference>
<evidence type="ECO:0000256" key="6">
    <source>
        <dbReference type="ARBA" id="ARBA00023110"/>
    </source>
</evidence>
<comment type="catalytic activity">
    <reaction evidence="1">
        <text>[protein]-peptidylproline (omega=180) = [protein]-peptidylproline (omega=0)</text>
        <dbReference type="Rhea" id="RHEA:16237"/>
        <dbReference type="Rhea" id="RHEA-COMP:10747"/>
        <dbReference type="Rhea" id="RHEA-COMP:10748"/>
        <dbReference type="ChEBI" id="CHEBI:83833"/>
        <dbReference type="ChEBI" id="CHEBI:83834"/>
        <dbReference type="EC" id="5.2.1.8"/>
    </reaction>
</comment>
<evidence type="ECO:0000256" key="9">
    <source>
        <dbReference type="ARBA" id="ARBA00029986"/>
    </source>
</evidence>
<evidence type="ECO:0000259" key="11">
    <source>
        <dbReference type="Pfam" id="PF05698"/>
    </source>
</evidence>
<comment type="caution">
    <text evidence="12">The sequence shown here is derived from an EMBL/GenBank/DDBJ whole genome shotgun (WGS) entry which is preliminary data.</text>
</comment>
<dbReference type="GO" id="GO:0044183">
    <property type="term" value="F:protein folding chaperone"/>
    <property type="evidence" value="ECO:0007669"/>
    <property type="project" value="TreeGrafter"/>
</dbReference>
<dbReference type="InterPro" id="IPR008881">
    <property type="entry name" value="Trigger_fac_ribosome-bd_bac"/>
</dbReference>
<dbReference type="InterPro" id="IPR037041">
    <property type="entry name" value="Trigger_fac_C_sf"/>
</dbReference>
<dbReference type="SUPFAM" id="SSF102735">
    <property type="entry name" value="Trigger factor ribosome-binding domain"/>
    <property type="match status" value="1"/>
</dbReference>
<dbReference type="GO" id="GO:0003755">
    <property type="term" value="F:peptidyl-prolyl cis-trans isomerase activity"/>
    <property type="evidence" value="ECO:0007669"/>
    <property type="project" value="UniProtKB-KW"/>
</dbReference>
<dbReference type="GO" id="GO:0015031">
    <property type="term" value="P:protein transport"/>
    <property type="evidence" value="ECO:0007669"/>
    <property type="project" value="InterPro"/>
</dbReference>
<dbReference type="EC" id="5.2.1.8" evidence="4"/>
<dbReference type="Pfam" id="PF05697">
    <property type="entry name" value="Trigger_N"/>
    <property type="match status" value="1"/>
</dbReference>
<dbReference type="SUPFAM" id="SSF109998">
    <property type="entry name" value="Triger factor/SurA peptide-binding domain-like"/>
    <property type="match status" value="1"/>
</dbReference>
<keyword evidence="7" id="KW-0143">Chaperone</keyword>
<dbReference type="Pfam" id="PF05698">
    <property type="entry name" value="Trigger_C"/>
    <property type="match status" value="1"/>
</dbReference>